<evidence type="ECO:0000313" key="11">
    <source>
        <dbReference type="Proteomes" id="UP000276232"/>
    </source>
</evidence>
<dbReference type="SMART" id="SM01038">
    <property type="entry name" value="Bgal_small_N"/>
    <property type="match status" value="1"/>
</dbReference>
<dbReference type="Pfam" id="PF16353">
    <property type="entry name" value="LacZ_4"/>
    <property type="match status" value="1"/>
</dbReference>
<gene>
    <name evidence="10" type="ORF">EDC03_2435</name>
</gene>
<dbReference type="InterPro" id="IPR050347">
    <property type="entry name" value="Bact_Beta-galactosidase"/>
</dbReference>
<comment type="catalytic activity">
    <reaction evidence="1">
        <text>Hydrolysis of terminal non-reducing beta-D-galactose residues in beta-D-galactosides.</text>
        <dbReference type="EC" id="3.2.1.23"/>
    </reaction>
</comment>
<dbReference type="InterPro" id="IPR013783">
    <property type="entry name" value="Ig-like_fold"/>
</dbReference>
<comment type="caution">
    <text evidence="10">The sequence shown here is derived from an EMBL/GenBank/DDBJ whole genome shotgun (WGS) entry which is preliminary data.</text>
</comment>
<dbReference type="InParanoid" id="A0A3N1GWN2"/>
<sequence>MTSPRPAAPRSRPPYLEDPAPGTGRRWAPRARVRSDAPELDLSGTWRFRLWPTAVGGGEDDDALAALSVPGAVPADGPAAGWDDLPVPSHWVLHGDGAYGRPWYTNVRYPFPVDPPHVPDANPTADHLRAFTVPDEAAWTGAARHLLRLDGVESAWRAWLNGTEVATGTGSRLAQELDVTGLVRPGANVLLLRVHQWSAASYLEDQDQWWLPGVFREVHLLARPAGALDDVVLRADYDHRTGAGRLDVRPSAPADAYPVVLRAPGLGVEVTWATPADVAPVDVPDVAPWSAEVPVLHDVEVVARGETVSLRAGFRTVEIDGDRFLVNGRRVVLRGVNRHEVAADRGRVFDEAHAREDLALMKRHGVDAVRTSHYPPHPRLLDLLDELGFWVVLEDDLETHGFELTAGEPWRGNPSDDPAWEAAYLDRVARTVERDKNHACVVLWSLGNEAGTGRNLAAAAAELRRRDPSRPVHYEGDHTGAYTDVYSRMYPTLEEVEAIGSGVGPVAWTTPAQAAVVRSQPFVMCEYVHAMGNGPGAVAEYDALSWRYPRVHGGFVWEWRDHGLAHRTADGTPFFAYGGDFGEPLHDGNFVTDGLVLSDGTPSPGLAEWAAVVAAVRLDVLADGDERVLAVTNRRHSGATDDLTFAWRLERDGVAVAAGDLAVPPVAPGDDAVVALPDVAAAAGPTPAGSEDHLTVEAALAAPTAWAGAGHVLSRTQVDLTPPRAAAPTTPAAAPVVVAGDGRTARVGDAVLDLVTGRLTAVGDLRVDGPVLDLFRAPTDNDRGRAPHGYEDVGPAESHGEGTDHPSSAERWAAAGLDRLEHRLRAVEVTDDAVVVRVRAAVAASDVGVDVTYRWTAAADGAASLAVGVVPTGAWTGTWPRVGVRLDLPGSVGTASWFGTGPAESYADSSHAAVVGRFESAVDDLVVAYSRPQESGHRPDLRELRLTGPDGGLHVTADADRPGERRVGFTARRWTPQELAAAAHDHELPPSDRVVLHLDAAQHGLGSRACGPDVLPQHALRPSARTFRVTFRPA</sequence>
<evidence type="ECO:0000256" key="7">
    <source>
        <dbReference type="ARBA" id="ARBA00032230"/>
    </source>
</evidence>
<dbReference type="SUPFAM" id="SSF74650">
    <property type="entry name" value="Galactose mutarotase-like"/>
    <property type="match status" value="1"/>
</dbReference>
<accession>A0A3N1GWN2</accession>
<dbReference type="InterPro" id="IPR011013">
    <property type="entry name" value="Gal_mutarotase_sf_dom"/>
</dbReference>
<feature type="compositionally biased region" description="Low complexity" evidence="8">
    <location>
        <begin position="1"/>
        <end position="14"/>
    </location>
</feature>
<dbReference type="Gene3D" id="3.20.20.80">
    <property type="entry name" value="Glycosidases"/>
    <property type="match status" value="1"/>
</dbReference>
<dbReference type="SUPFAM" id="SSF49303">
    <property type="entry name" value="beta-Galactosidase/glucuronidase domain"/>
    <property type="match status" value="2"/>
</dbReference>
<dbReference type="Pfam" id="PF02929">
    <property type="entry name" value="Bgal_small_N"/>
    <property type="match status" value="1"/>
</dbReference>
<evidence type="ECO:0000313" key="10">
    <source>
        <dbReference type="EMBL" id="ROP34619.1"/>
    </source>
</evidence>
<dbReference type="OrthoDB" id="9762066at2"/>
<dbReference type="Pfam" id="PF02837">
    <property type="entry name" value="Glyco_hydro_2_N"/>
    <property type="match status" value="1"/>
</dbReference>
<proteinExistence type="inferred from homology"/>
<evidence type="ECO:0000256" key="2">
    <source>
        <dbReference type="ARBA" id="ARBA00007401"/>
    </source>
</evidence>
<dbReference type="AlphaFoldDB" id="A0A3N1GWN2"/>
<name>A0A3N1GWN2_9ACTN</name>
<dbReference type="InterPro" id="IPR036156">
    <property type="entry name" value="Beta-gal/glucu_dom_sf"/>
</dbReference>
<keyword evidence="6" id="KW-0326">Glycosidase</keyword>
<evidence type="ECO:0000256" key="5">
    <source>
        <dbReference type="ARBA" id="ARBA00022801"/>
    </source>
</evidence>
<dbReference type="InterPro" id="IPR017853">
    <property type="entry name" value="GH"/>
</dbReference>
<evidence type="ECO:0000259" key="9">
    <source>
        <dbReference type="SMART" id="SM01038"/>
    </source>
</evidence>
<dbReference type="Gene3D" id="2.60.40.10">
    <property type="entry name" value="Immunoglobulins"/>
    <property type="match status" value="2"/>
</dbReference>
<comment type="similarity">
    <text evidence="2">Belongs to the glycosyl hydrolase 2 family.</text>
</comment>
<dbReference type="EMBL" id="RJKN01000006">
    <property type="protein sequence ID" value="ROP34619.1"/>
    <property type="molecule type" value="Genomic_DNA"/>
</dbReference>
<dbReference type="GO" id="GO:0009341">
    <property type="term" value="C:beta-galactosidase complex"/>
    <property type="evidence" value="ECO:0007669"/>
    <property type="project" value="InterPro"/>
</dbReference>
<dbReference type="InterPro" id="IPR006104">
    <property type="entry name" value="Glyco_hydro_2_N"/>
</dbReference>
<dbReference type="Proteomes" id="UP000276232">
    <property type="component" value="Unassembled WGS sequence"/>
</dbReference>
<dbReference type="InterPro" id="IPR023232">
    <property type="entry name" value="Glyco_hydro_2_AS"/>
</dbReference>
<dbReference type="EC" id="3.2.1.23" evidence="3"/>
<dbReference type="Gene3D" id="2.60.120.260">
    <property type="entry name" value="Galactose-binding domain-like"/>
    <property type="match status" value="1"/>
</dbReference>
<feature type="compositionally biased region" description="Basic and acidic residues" evidence="8">
    <location>
        <begin position="779"/>
        <end position="791"/>
    </location>
</feature>
<dbReference type="Pfam" id="PF02836">
    <property type="entry name" value="Glyco_hydro_2_C"/>
    <property type="match status" value="1"/>
</dbReference>
<dbReference type="GO" id="GO:0030246">
    <property type="term" value="F:carbohydrate binding"/>
    <property type="evidence" value="ECO:0007669"/>
    <property type="project" value="InterPro"/>
</dbReference>
<feature type="compositionally biased region" description="Basic and acidic residues" evidence="8">
    <location>
        <begin position="798"/>
        <end position="808"/>
    </location>
</feature>
<reference evidence="10 11" key="1">
    <citation type="journal article" date="2015" name="Stand. Genomic Sci.">
        <title>Genomic Encyclopedia of Bacterial and Archaeal Type Strains, Phase III: the genomes of soil and plant-associated and newly described type strains.</title>
        <authorList>
            <person name="Whitman W.B."/>
            <person name="Woyke T."/>
            <person name="Klenk H.P."/>
            <person name="Zhou Y."/>
            <person name="Lilburn T.G."/>
            <person name="Beck B.J."/>
            <person name="De Vos P."/>
            <person name="Vandamme P."/>
            <person name="Eisen J.A."/>
            <person name="Garrity G."/>
            <person name="Hugenholtz P."/>
            <person name="Kyrpides N.C."/>
        </authorList>
    </citation>
    <scope>NUCLEOTIDE SEQUENCE [LARGE SCALE GENOMIC DNA]</scope>
    <source>
        <strain evidence="10 11">CECT 7306</strain>
    </source>
</reference>
<dbReference type="PANTHER" id="PTHR46323:SF2">
    <property type="entry name" value="BETA-GALACTOSIDASE"/>
    <property type="match status" value="1"/>
</dbReference>
<evidence type="ECO:0000256" key="4">
    <source>
        <dbReference type="ARBA" id="ARBA00013303"/>
    </source>
</evidence>
<evidence type="ECO:0000256" key="1">
    <source>
        <dbReference type="ARBA" id="ARBA00001412"/>
    </source>
</evidence>
<dbReference type="PROSITE" id="PS00608">
    <property type="entry name" value="GLYCOSYL_HYDROL_F2_2"/>
    <property type="match status" value="1"/>
</dbReference>
<dbReference type="InterPro" id="IPR014718">
    <property type="entry name" value="GH-type_carb-bd"/>
</dbReference>
<dbReference type="SUPFAM" id="SSF51445">
    <property type="entry name" value="(Trans)glycosidases"/>
    <property type="match status" value="1"/>
</dbReference>
<dbReference type="PRINTS" id="PR00132">
    <property type="entry name" value="GLHYDRLASE2"/>
</dbReference>
<dbReference type="InterPro" id="IPR032312">
    <property type="entry name" value="LacZ_4"/>
</dbReference>
<dbReference type="InterPro" id="IPR006103">
    <property type="entry name" value="Glyco_hydro_2_cat"/>
</dbReference>
<organism evidence="10 11">
    <name type="scientific">Pseudokineococcus lusitanus</name>
    <dbReference type="NCBI Taxonomy" id="763993"/>
    <lineage>
        <taxon>Bacteria</taxon>
        <taxon>Bacillati</taxon>
        <taxon>Actinomycetota</taxon>
        <taxon>Actinomycetes</taxon>
        <taxon>Kineosporiales</taxon>
        <taxon>Kineosporiaceae</taxon>
        <taxon>Pseudokineococcus</taxon>
    </lineage>
</organism>
<dbReference type="RefSeq" id="WP_123380518.1">
    <property type="nucleotide sequence ID" value="NZ_RJKN01000006.1"/>
</dbReference>
<dbReference type="GO" id="GO:0005990">
    <property type="term" value="P:lactose catabolic process"/>
    <property type="evidence" value="ECO:0007669"/>
    <property type="project" value="TreeGrafter"/>
</dbReference>
<keyword evidence="5" id="KW-0378">Hydrolase</keyword>
<feature type="domain" description="Beta galactosidase small chain/" evidence="9">
    <location>
        <begin position="746"/>
        <end position="1032"/>
    </location>
</feature>
<evidence type="ECO:0000256" key="3">
    <source>
        <dbReference type="ARBA" id="ARBA00012756"/>
    </source>
</evidence>
<feature type="region of interest" description="Disordered" evidence="8">
    <location>
        <begin position="777"/>
        <end position="808"/>
    </location>
</feature>
<evidence type="ECO:0000256" key="8">
    <source>
        <dbReference type="SAM" id="MobiDB-lite"/>
    </source>
</evidence>
<dbReference type="Gene3D" id="2.70.98.10">
    <property type="match status" value="1"/>
</dbReference>
<dbReference type="InterPro" id="IPR008979">
    <property type="entry name" value="Galactose-bd-like_sf"/>
</dbReference>
<dbReference type="InterPro" id="IPR004199">
    <property type="entry name" value="B-gal_small/dom_5"/>
</dbReference>
<dbReference type="InterPro" id="IPR006101">
    <property type="entry name" value="Glyco_hydro_2"/>
</dbReference>
<feature type="region of interest" description="Disordered" evidence="8">
    <location>
        <begin position="1"/>
        <end position="36"/>
    </location>
</feature>
<keyword evidence="11" id="KW-1185">Reference proteome</keyword>
<protein>
    <recommendedName>
        <fullName evidence="4">Beta-galactosidase</fullName>
        <ecNumber evidence="3">3.2.1.23</ecNumber>
    </recommendedName>
    <alternativeName>
        <fullName evidence="7">Lactase</fullName>
    </alternativeName>
</protein>
<evidence type="ECO:0000256" key="6">
    <source>
        <dbReference type="ARBA" id="ARBA00023295"/>
    </source>
</evidence>
<dbReference type="SUPFAM" id="SSF49785">
    <property type="entry name" value="Galactose-binding domain-like"/>
    <property type="match status" value="1"/>
</dbReference>
<dbReference type="GO" id="GO:0004565">
    <property type="term" value="F:beta-galactosidase activity"/>
    <property type="evidence" value="ECO:0007669"/>
    <property type="project" value="UniProtKB-EC"/>
</dbReference>
<dbReference type="PANTHER" id="PTHR46323">
    <property type="entry name" value="BETA-GALACTOSIDASE"/>
    <property type="match status" value="1"/>
</dbReference>